<organism evidence="5 6">
    <name type="scientific">Endozoicomonas elysicola</name>
    <dbReference type="NCBI Taxonomy" id="305900"/>
    <lineage>
        <taxon>Bacteria</taxon>
        <taxon>Pseudomonadati</taxon>
        <taxon>Pseudomonadota</taxon>
        <taxon>Gammaproteobacteria</taxon>
        <taxon>Oceanospirillales</taxon>
        <taxon>Endozoicomonadaceae</taxon>
        <taxon>Endozoicomonas</taxon>
    </lineage>
</organism>
<dbReference type="AlphaFoldDB" id="A0A081KEP1"/>
<evidence type="ECO:0000313" key="6">
    <source>
        <dbReference type="Proteomes" id="UP000027997"/>
    </source>
</evidence>
<evidence type="ECO:0000313" key="5">
    <source>
        <dbReference type="EMBL" id="KEI72617.1"/>
    </source>
</evidence>
<dbReference type="Pfam" id="PF12833">
    <property type="entry name" value="HTH_18"/>
    <property type="match status" value="1"/>
</dbReference>
<keyword evidence="6" id="KW-1185">Reference proteome</keyword>
<feature type="domain" description="HTH araC/xylS-type" evidence="4">
    <location>
        <begin position="253"/>
        <end position="351"/>
    </location>
</feature>
<evidence type="ECO:0000259" key="4">
    <source>
        <dbReference type="PROSITE" id="PS01124"/>
    </source>
</evidence>
<dbReference type="InterPro" id="IPR018060">
    <property type="entry name" value="HTH_AraC"/>
</dbReference>
<evidence type="ECO:0000256" key="2">
    <source>
        <dbReference type="ARBA" id="ARBA00023125"/>
    </source>
</evidence>
<dbReference type="Proteomes" id="UP000027997">
    <property type="component" value="Unassembled WGS sequence"/>
</dbReference>
<keyword evidence="2" id="KW-0238">DNA-binding</keyword>
<dbReference type="Gene3D" id="1.10.10.60">
    <property type="entry name" value="Homeodomain-like"/>
    <property type="match status" value="1"/>
</dbReference>
<dbReference type="GO" id="GO:0003700">
    <property type="term" value="F:DNA-binding transcription factor activity"/>
    <property type="evidence" value="ECO:0007669"/>
    <property type="project" value="InterPro"/>
</dbReference>
<dbReference type="GO" id="GO:0000976">
    <property type="term" value="F:transcription cis-regulatory region binding"/>
    <property type="evidence" value="ECO:0007669"/>
    <property type="project" value="TreeGrafter"/>
</dbReference>
<evidence type="ECO:0000256" key="1">
    <source>
        <dbReference type="ARBA" id="ARBA00023015"/>
    </source>
</evidence>
<dbReference type="InterPro" id="IPR032687">
    <property type="entry name" value="AraC-type_N"/>
</dbReference>
<dbReference type="PANTHER" id="PTHR47894">
    <property type="entry name" value="HTH-TYPE TRANSCRIPTIONAL REGULATOR GADX"/>
    <property type="match status" value="1"/>
</dbReference>
<dbReference type="STRING" id="305900.GV64_19460"/>
<reference evidence="5 6" key="1">
    <citation type="submission" date="2014-06" db="EMBL/GenBank/DDBJ databases">
        <title>Whole Genome Sequences of Three Symbiotic Endozoicomonas Bacteria.</title>
        <authorList>
            <person name="Neave M.J."/>
            <person name="Apprill A."/>
            <person name="Voolstra C.R."/>
        </authorList>
    </citation>
    <scope>NUCLEOTIDE SEQUENCE [LARGE SCALE GENOMIC DNA]</scope>
    <source>
        <strain evidence="5 6">DSM 22380</strain>
    </source>
</reference>
<dbReference type="eggNOG" id="COG2207">
    <property type="taxonomic scope" value="Bacteria"/>
</dbReference>
<dbReference type="InterPro" id="IPR009057">
    <property type="entry name" value="Homeodomain-like_sf"/>
</dbReference>
<dbReference type="PANTHER" id="PTHR47894:SF1">
    <property type="entry name" value="HTH-TYPE TRANSCRIPTIONAL REGULATOR VQSM"/>
    <property type="match status" value="1"/>
</dbReference>
<sequence>MTEYLMPAKYAKLLLKVAQEQGYDVNQLINDAGLSFNPLELHTDEELEVPALTFSRLYRKVSGAMQDEAFGLGTTYKMPPGTFRMLCYCIIHCSSLRKALDRTTEFTAMTYGIRGITIKPEPPYRIAPDGNEATLVYSSASNKFNAEMTSAKQLSVVNSLSLWHRFCSWLIGNNIAVKRVNLMGSPSLNLSGYRYYFDCPIEFDQQENSIVINAQMLDAPLVHTEESLESFLETAPYQLFVIKDEQGSDSIIPRIRALIGYNFTRRIPSFDELAELLNISSRTLRRRLEKEGTSYQKVKDECRRDASIDYLSRPNLTINSVAALMGFDEPSAFHRSFKKWTDMTPGEFRKKNNIQMEEIEEVP</sequence>
<keyword evidence="3" id="KW-0804">Transcription</keyword>
<keyword evidence="1" id="KW-0805">Transcription regulation</keyword>
<dbReference type="EMBL" id="JOJP01000001">
    <property type="protein sequence ID" value="KEI72617.1"/>
    <property type="molecule type" value="Genomic_DNA"/>
</dbReference>
<name>A0A081KEP1_9GAMM</name>
<dbReference type="SUPFAM" id="SSF46689">
    <property type="entry name" value="Homeodomain-like"/>
    <property type="match status" value="1"/>
</dbReference>
<dbReference type="GO" id="GO:0005829">
    <property type="term" value="C:cytosol"/>
    <property type="evidence" value="ECO:0007669"/>
    <property type="project" value="TreeGrafter"/>
</dbReference>
<comment type="caution">
    <text evidence="5">The sequence shown here is derived from an EMBL/GenBank/DDBJ whole genome shotgun (WGS) entry which is preliminary data.</text>
</comment>
<evidence type="ECO:0000256" key="3">
    <source>
        <dbReference type="ARBA" id="ARBA00023163"/>
    </source>
</evidence>
<dbReference type="PROSITE" id="PS01124">
    <property type="entry name" value="HTH_ARAC_FAMILY_2"/>
    <property type="match status" value="1"/>
</dbReference>
<gene>
    <name evidence="5" type="ORF">GV64_19460</name>
</gene>
<accession>A0A081KEP1</accession>
<dbReference type="SMART" id="SM00342">
    <property type="entry name" value="HTH_ARAC"/>
    <property type="match status" value="1"/>
</dbReference>
<dbReference type="Pfam" id="PF12625">
    <property type="entry name" value="Arabinose_bd"/>
    <property type="match status" value="1"/>
</dbReference>
<dbReference type="RefSeq" id="WP_020581265.1">
    <property type="nucleotide sequence ID" value="NZ_JOJP01000001.1"/>
</dbReference>
<protein>
    <recommendedName>
        <fullName evidence="4">HTH araC/xylS-type domain-containing protein</fullName>
    </recommendedName>
</protein>
<proteinExistence type="predicted"/>